<organism evidence="1 2">
    <name type="scientific">Aspergillus vadensis (strain CBS 113365 / IMI 142717 / IBT 24658)</name>
    <dbReference type="NCBI Taxonomy" id="1448311"/>
    <lineage>
        <taxon>Eukaryota</taxon>
        <taxon>Fungi</taxon>
        <taxon>Dikarya</taxon>
        <taxon>Ascomycota</taxon>
        <taxon>Pezizomycotina</taxon>
        <taxon>Eurotiomycetes</taxon>
        <taxon>Eurotiomycetidae</taxon>
        <taxon>Eurotiales</taxon>
        <taxon>Aspergillaceae</taxon>
        <taxon>Aspergillus</taxon>
        <taxon>Aspergillus subgen. Circumdati</taxon>
    </lineage>
</organism>
<reference evidence="1" key="1">
    <citation type="submission" date="2016-12" db="EMBL/GenBank/DDBJ databases">
        <title>The genomes of Aspergillus section Nigri reveals drivers in fungal speciation.</title>
        <authorList>
            <consortium name="DOE Joint Genome Institute"/>
            <person name="Vesth T.C."/>
            <person name="Nybo J."/>
            <person name="Theobald S."/>
            <person name="Brandl J."/>
            <person name="Frisvad J.C."/>
            <person name="Nielsen K.F."/>
            <person name="Lyhne E.K."/>
            <person name="Kogle M.E."/>
            <person name="Kuo A."/>
            <person name="Riley R."/>
            <person name="Clum A."/>
            <person name="Nolan M."/>
            <person name="Lipzen A."/>
            <person name="Salamov A."/>
            <person name="Henrissat B."/>
            <person name="Wiebenga A."/>
            <person name="De Vries R.P."/>
            <person name="Grigoriev I.V."/>
            <person name="Mortensen U.H."/>
            <person name="Andersen M.R."/>
            <person name="Baker S.E."/>
        </authorList>
    </citation>
    <scope>NUCLEOTIDE SEQUENCE [LARGE SCALE GENOMIC DNA]</scope>
    <source>
        <strain evidence="1">CBS 113365</strain>
    </source>
</reference>
<accession>A0A319B8K2</accession>
<proteinExistence type="predicted"/>
<keyword evidence="2" id="KW-1185">Reference proteome</keyword>
<protein>
    <recommendedName>
        <fullName evidence="3">Fucose-specific lectin</fullName>
    </recommendedName>
</protein>
<evidence type="ECO:0000313" key="2">
    <source>
        <dbReference type="Proteomes" id="UP000248405"/>
    </source>
</evidence>
<evidence type="ECO:0000313" key="1">
    <source>
        <dbReference type="EMBL" id="PYH68679.1"/>
    </source>
</evidence>
<dbReference type="Proteomes" id="UP000248405">
    <property type="component" value="Unassembled WGS sequence"/>
</dbReference>
<gene>
    <name evidence="1" type="ORF">BO88DRAFT_415840</name>
</gene>
<dbReference type="GeneID" id="37212816"/>
<sequence length="169" mass="19439">MSSSTLAAVYNGGELYQIFVDQDGNLAILSGDPEVTDNFVGPHRIQLEKRYIKPDKGTQITAVSFPRYDEKDQKNIVEASGSLYQYRQYDGYLEQITWDTRQEELTKGWSKWTLGNEFRPMLGSGIDARYVESKKRVYVHYKEKEGDNGFACAYEDDKGDWIPKFLTAH</sequence>
<dbReference type="RefSeq" id="XP_025562473.1">
    <property type="nucleotide sequence ID" value="XM_025708224.1"/>
</dbReference>
<evidence type="ECO:0008006" key="3">
    <source>
        <dbReference type="Google" id="ProtNLM"/>
    </source>
</evidence>
<name>A0A319B8K2_ASPVC</name>
<dbReference type="OrthoDB" id="10385167at2759"/>
<dbReference type="AlphaFoldDB" id="A0A319B8K2"/>
<dbReference type="Gene3D" id="2.120.10.70">
    <property type="entry name" value="Fucose-specific lectin"/>
    <property type="match status" value="1"/>
</dbReference>
<dbReference type="EMBL" id="KZ821626">
    <property type="protein sequence ID" value="PYH68679.1"/>
    <property type="molecule type" value="Genomic_DNA"/>
</dbReference>